<feature type="compositionally biased region" description="Basic and acidic residues" evidence="6">
    <location>
        <begin position="291"/>
        <end position="307"/>
    </location>
</feature>
<gene>
    <name evidence="9" type="primary">ccmI</name>
    <name evidence="9" type="ORF">ACFOGJ_07755</name>
</gene>
<accession>A0ABV7KYP4</accession>
<evidence type="ECO:0000256" key="2">
    <source>
        <dbReference type="ARBA" id="ARBA00022737"/>
    </source>
</evidence>
<organism evidence="9 10">
    <name type="scientific">Marinibaculum pumilum</name>
    <dbReference type="NCBI Taxonomy" id="1766165"/>
    <lineage>
        <taxon>Bacteria</taxon>
        <taxon>Pseudomonadati</taxon>
        <taxon>Pseudomonadota</taxon>
        <taxon>Alphaproteobacteria</taxon>
        <taxon>Rhodospirillales</taxon>
        <taxon>Rhodospirillaceae</taxon>
        <taxon>Marinibaculum</taxon>
    </lineage>
</organism>
<keyword evidence="7" id="KW-0472">Membrane</keyword>
<comment type="caution">
    <text evidence="9">The sequence shown here is derived from an EMBL/GenBank/DDBJ whole genome shotgun (WGS) entry which is preliminary data.</text>
</comment>
<evidence type="ECO:0000256" key="4">
    <source>
        <dbReference type="ARBA" id="ARBA00022803"/>
    </source>
</evidence>
<evidence type="ECO:0000256" key="6">
    <source>
        <dbReference type="SAM" id="MobiDB-lite"/>
    </source>
</evidence>
<dbReference type="InterPro" id="IPR019734">
    <property type="entry name" value="TPR_rpt"/>
</dbReference>
<dbReference type="PROSITE" id="PS50005">
    <property type="entry name" value="TPR"/>
    <property type="match status" value="1"/>
</dbReference>
<feature type="region of interest" description="Disordered" evidence="6">
    <location>
        <begin position="277"/>
        <end position="324"/>
    </location>
</feature>
<dbReference type="InterPro" id="IPR056413">
    <property type="entry name" value="TPR_CcmH_CycH"/>
</dbReference>
<feature type="repeat" description="TPR" evidence="5">
    <location>
        <begin position="176"/>
        <end position="209"/>
    </location>
</feature>
<protein>
    <submittedName>
        <fullName evidence="9">C-type cytochrome biogenesis protein CcmI</fullName>
    </submittedName>
</protein>
<comment type="subcellular location">
    <subcellularLocation>
        <location evidence="1">Cell envelope</location>
    </subcellularLocation>
</comment>
<keyword evidence="2" id="KW-0677">Repeat</keyword>
<sequence length="324" mass="34143">MFWLIIGLLAAAVAVALVLPLVLARRQPLPDAAAHDRAVYRDQLAEVERDLARGVLDESAAAAARVEIQRRILRTDREAPEKAAGTVRPGGTGRPGGPAGLLAVFLAVLVPLAGLGLYFQTGTPGMPDMPLAMRGPGPDAAQMRAASGMDPEARAEMIAGMVAGLEERLAEMPDDFDGWMRLGRSRLVLGEPMKARDAYARASALRPDSLPAATAYAAAVMQSDGAGQPVSPQAEAALKRVLEIAPEEPSALFLLGRAASERGDWPAAMDWFGRLAGSLPDSDPRAPVVDRILEELRQRGTGPDRSEAGQGDDAGEAAQPSPQR</sequence>
<keyword evidence="4 5" id="KW-0802">TPR repeat</keyword>
<dbReference type="NCBIfam" id="TIGR03142">
    <property type="entry name" value="cytochro_ccmI"/>
    <property type="match status" value="1"/>
</dbReference>
<dbReference type="Proteomes" id="UP001595528">
    <property type="component" value="Unassembled WGS sequence"/>
</dbReference>
<keyword evidence="3" id="KW-0201">Cytochrome c-type biogenesis</keyword>
<dbReference type="SUPFAM" id="SSF48452">
    <property type="entry name" value="TPR-like"/>
    <property type="match status" value="1"/>
</dbReference>
<dbReference type="EMBL" id="JBHRTR010000020">
    <property type="protein sequence ID" value="MFC3227117.1"/>
    <property type="molecule type" value="Genomic_DNA"/>
</dbReference>
<name>A0ABV7KYP4_9PROT</name>
<keyword evidence="10" id="KW-1185">Reference proteome</keyword>
<keyword evidence="7" id="KW-1133">Transmembrane helix</keyword>
<dbReference type="PANTHER" id="PTHR47870:SF1">
    <property type="entry name" value="CYTOCHROME C-TYPE BIOGENESIS PROTEIN CCMH"/>
    <property type="match status" value="1"/>
</dbReference>
<dbReference type="Pfam" id="PF23914">
    <property type="entry name" value="TPR_CcmH_CycH"/>
    <property type="match status" value="1"/>
</dbReference>
<evidence type="ECO:0000256" key="7">
    <source>
        <dbReference type="SAM" id="Phobius"/>
    </source>
</evidence>
<feature type="domain" description="Cytochrome c-type biogenesis protein H TPR" evidence="8">
    <location>
        <begin position="144"/>
        <end position="286"/>
    </location>
</feature>
<dbReference type="InterPro" id="IPR017560">
    <property type="entry name" value="Cyt_c_biogenesis_CcmI"/>
</dbReference>
<evidence type="ECO:0000313" key="9">
    <source>
        <dbReference type="EMBL" id="MFC3227117.1"/>
    </source>
</evidence>
<dbReference type="Gene3D" id="1.25.40.10">
    <property type="entry name" value="Tetratricopeptide repeat domain"/>
    <property type="match status" value="1"/>
</dbReference>
<evidence type="ECO:0000313" key="10">
    <source>
        <dbReference type="Proteomes" id="UP001595528"/>
    </source>
</evidence>
<keyword evidence="7" id="KW-0812">Transmembrane</keyword>
<evidence type="ECO:0000256" key="5">
    <source>
        <dbReference type="PROSITE-ProRule" id="PRU00339"/>
    </source>
</evidence>
<dbReference type="RefSeq" id="WP_379899280.1">
    <property type="nucleotide sequence ID" value="NZ_JBHRTR010000020.1"/>
</dbReference>
<reference evidence="10" key="1">
    <citation type="journal article" date="2019" name="Int. J. Syst. Evol. Microbiol.">
        <title>The Global Catalogue of Microorganisms (GCM) 10K type strain sequencing project: providing services to taxonomists for standard genome sequencing and annotation.</title>
        <authorList>
            <consortium name="The Broad Institute Genomics Platform"/>
            <consortium name="The Broad Institute Genome Sequencing Center for Infectious Disease"/>
            <person name="Wu L."/>
            <person name="Ma J."/>
        </authorList>
    </citation>
    <scope>NUCLEOTIDE SEQUENCE [LARGE SCALE GENOMIC DNA]</scope>
    <source>
        <strain evidence="10">KCTC 42964</strain>
    </source>
</reference>
<evidence type="ECO:0000256" key="1">
    <source>
        <dbReference type="ARBA" id="ARBA00004196"/>
    </source>
</evidence>
<dbReference type="InterPro" id="IPR011990">
    <property type="entry name" value="TPR-like_helical_dom_sf"/>
</dbReference>
<evidence type="ECO:0000259" key="8">
    <source>
        <dbReference type="Pfam" id="PF23914"/>
    </source>
</evidence>
<dbReference type="InterPro" id="IPR051263">
    <property type="entry name" value="C-type_cytochrome_biogenesis"/>
</dbReference>
<proteinExistence type="predicted"/>
<evidence type="ECO:0000256" key="3">
    <source>
        <dbReference type="ARBA" id="ARBA00022748"/>
    </source>
</evidence>
<feature type="compositionally biased region" description="Low complexity" evidence="6">
    <location>
        <begin position="308"/>
        <end position="324"/>
    </location>
</feature>
<dbReference type="PANTHER" id="PTHR47870">
    <property type="entry name" value="CYTOCHROME C-TYPE BIOGENESIS PROTEIN CCMH"/>
    <property type="match status" value="1"/>
</dbReference>
<feature type="transmembrane region" description="Helical" evidence="7">
    <location>
        <begin position="99"/>
        <end position="119"/>
    </location>
</feature>